<dbReference type="KEGG" id="paj:PAJ_0979"/>
<dbReference type="Pfam" id="PF13508">
    <property type="entry name" value="Acetyltransf_7"/>
    <property type="match status" value="1"/>
</dbReference>
<reference evidence="3" key="1">
    <citation type="journal article" date="2012" name="Appl. Microbiol. Biotechnol.">
        <title>The complete genome sequence of Pantoea ananatis AJ13355, an organism with great biotechnological potential.</title>
        <authorList>
            <person name="Hara Y."/>
            <person name="Kadotani N."/>
            <person name="Izui H."/>
            <person name="Katashkina J.I."/>
            <person name="Kuvaeva T.M."/>
            <person name="Andreeva I.G."/>
            <person name="Golubeva L.I."/>
            <person name="Malko D.B."/>
            <person name="Makeev V.J."/>
            <person name="Mashko S.V."/>
            <person name="Kozlov Y.I."/>
        </authorList>
    </citation>
    <scope>NUCLEOTIDE SEQUENCE [LARGE SCALE GENOMIC DNA]</scope>
    <source>
        <strain evidence="3">AJ13355</strain>
    </source>
</reference>
<dbReference type="Proteomes" id="UP000006690">
    <property type="component" value="Chromosome"/>
</dbReference>
<accession>A0A0H3KV44</accession>
<sequence length="184" mass="20576">MMKCVNAPFSLPVSGDAALVELAEQQRLRLMSPRKWFRDAIEVNTDPARLNPRLIAQWLGATIPDARLLTLALNSSLCFGVYRNARQIGFARVITDMAETWVIQDLFISPEYRFIGLGSWLLRCCLSHPGACGCHRIIALSESAPEFLQHNGFICHPSLPGIYVTPPQYHGVDYPAGSDITRRH</sequence>
<dbReference type="GO" id="GO:0016747">
    <property type="term" value="F:acyltransferase activity, transferring groups other than amino-acyl groups"/>
    <property type="evidence" value="ECO:0007669"/>
    <property type="project" value="InterPro"/>
</dbReference>
<dbReference type="CDD" id="cd04301">
    <property type="entry name" value="NAT_SF"/>
    <property type="match status" value="1"/>
</dbReference>
<dbReference type="InterPro" id="IPR053144">
    <property type="entry name" value="Acetyltransferase_Butenolide"/>
</dbReference>
<name>A0A0H3KV44_PANAA</name>
<dbReference type="Gene3D" id="3.40.630.30">
    <property type="match status" value="1"/>
</dbReference>
<evidence type="ECO:0000259" key="1">
    <source>
        <dbReference type="PROSITE" id="PS51186"/>
    </source>
</evidence>
<dbReference type="HOGENOM" id="CLU_1480671_0_0_6"/>
<organism evidence="2 3">
    <name type="scientific">Pantoea ananatis (strain AJ13355)</name>
    <dbReference type="NCBI Taxonomy" id="932677"/>
    <lineage>
        <taxon>Bacteria</taxon>
        <taxon>Pseudomonadati</taxon>
        <taxon>Pseudomonadota</taxon>
        <taxon>Gammaproteobacteria</taxon>
        <taxon>Enterobacterales</taxon>
        <taxon>Erwiniaceae</taxon>
        <taxon>Pantoea</taxon>
    </lineage>
</organism>
<feature type="domain" description="N-acetyltransferase" evidence="1">
    <location>
        <begin position="26"/>
        <end position="175"/>
    </location>
</feature>
<dbReference type="InterPro" id="IPR000182">
    <property type="entry name" value="GNAT_dom"/>
</dbReference>
<dbReference type="PROSITE" id="PS51186">
    <property type="entry name" value="GNAT"/>
    <property type="match status" value="1"/>
</dbReference>
<dbReference type="PANTHER" id="PTHR43233">
    <property type="entry name" value="FAMILY N-ACETYLTRANSFERASE, PUTATIVE (AFU_ORTHOLOGUE AFUA_6G03350)-RELATED"/>
    <property type="match status" value="1"/>
</dbReference>
<dbReference type="InterPro" id="IPR016181">
    <property type="entry name" value="Acyl_CoA_acyltransferase"/>
</dbReference>
<dbReference type="PANTHER" id="PTHR43233:SF1">
    <property type="entry name" value="FAMILY N-ACETYLTRANSFERASE, PUTATIVE (AFU_ORTHOLOGUE AFUA_6G03350)-RELATED"/>
    <property type="match status" value="1"/>
</dbReference>
<evidence type="ECO:0000313" key="3">
    <source>
        <dbReference type="Proteomes" id="UP000006690"/>
    </source>
</evidence>
<evidence type="ECO:0000313" key="2">
    <source>
        <dbReference type="EMBL" id="BAK11059.1"/>
    </source>
</evidence>
<dbReference type="AlphaFoldDB" id="A0A0H3KV44"/>
<proteinExistence type="predicted"/>
<protein>
    <recommendedName>
        <fullName evidence="1">N-acetyltransferase domain-containing protein</fullName>
    </recommendedName>
</protein>
<dbReference type="eggNOG" id="COG0456">
    <property type="taxonomic scope" value="Bacteria"/>
</dbReference>
<gene>
    <name evidence="2" type="ordered locus">PAJ_0979</name>
</gene>
<dbReference type="SUPFAM" id="SSF55729">
    <property type="entry name" value="Acyl-CoA N-acyltransferases (Nat)"/>
    <property type="match status" value="1"/>
</dbReference>
<dbReference type="EMBL" id="AP012032">
    <property type="protein sequence ID" value="BAK11059.1"/>
    <property type="molecule type" value="Genomic_DNA"/>
</dbReference>
<dbReference type="PATRIC" id="fig|932677.3.peg.1128"/>